<comment type="caution">
    <text evidence="2">The sequence shown here is derived from an EMBL/GenBank/DDBJ whole genome shotgun (WGS) entry which is preliminary data.</text>
</comment>
<dbReference type="AlphaFoldDB" id="A0A843WWR9"/>
<name>A0A843WWR9_COLES</name>
<organism evidence="2 3">
    <name type="scientific">Colocasia esculenta</name>
    <name type="common">Wild taro</name>
    <name type="synonym">Arum esculentum</name>
    <dbReference type="NCBI Taxonomy" id="4460"/>
    <lineage>
        <taxon>Eukaryota</taxon>
        <taxon>Viridiplantae</taxon>
        <taxon>Streptophyta</taxon>
        <taxon>Embryophyta</taxon>
        <taxon>Tracheophyta</taxon>
        <taxon>Spermatophyta</taxon>
        <taxon>Magnoliopsida</taxon>
        <taxon>Liliopsida</taxon>
        <taxon>Araceae</taxon>
        <taxon>Aroideae</taxon>
        <taxon>Colocasieae</taxon>
        <taxon>Colocasia</taxon>
    </lineage>
</organism>
<sequence length="458" mass="50248">MDNVDNGGTDAEDNIATKDDADTHIHPSDVPIVTIPQLSVEFESGNHGSDWSIDPPRREGKKRKLEKGKTETPKSKQISIAPNTPLCRVLSPFPQTLVPVAISQSAASAPIDAAIQCGTKPAQVVAILTSPLPGHMGTKPSISPVPEHNHKLAPPNMCHLLRSQRFLPTVVERDEELKKDFKASLGTPTLVFQSEILKQAAVVYTPTLFLLFQSEMEKVWDSDMHISTKAAEAEETYVFALTEVDRLLLQVEDKLKSFSLCNHNLHGCSEIDDMDASNDNRTSIDYDNESPLTSKGIRRKKLATCVSSKKKKGAFAKAVTKGKAQKEMTKPSEISPYSQPIMVQTNNIMSTPFNHQESHETSVLGARPMDRCTNQPFTIIQVGLSCVLAEIFSCHVNDAFCYIMLLQPSPHEMYQPITSADAYAHAINYQNTNVPNGQGCVGMGQALGQGPVTCNKWI</sequence>
<gene>
    <name evidence="2" type="ORF">Taro_043839</name>
</gene>
<evidence type="ECO:0000313" key="2">
    <source>
        <dbReference type="EMBL" id="MQM10938.1"/>
    </source>
</evidence>
<protein>
    <submittedName>
        <fullName evidence="2">Uncharacterized protein</fullName>
    </submittedName>
</protein>
<feature type="region of interest" description="Disordered" evidence="1">
    <location>
        <begin position="1"/>
        <end position="77"/>
    </location>
</feature>
<reference evidence="2" key="1">
    <citation type="submission" date="2017-07" db="EMBL/GenBank/DDBJ databases">
        <title>Taro Niue Genome Assembly and Annotation.</title>
        <authorList>
            <person name="Atibalentja N."/>
            <person name="Keating K."/>
            <person name="Fields C.J."/>
        </authorList>
    </citation>
    <scope>NUCLEOTIDE SEQUENCE</scope>
    <source>
        <strain evidence="2">Niue_2</strain>
        <tissue evidence="2">Leaf</tissue>
    </source>
</reference>
<keyword evidence="3" id="KW-1185">Reference proteome</keyword>
<dbReference type="EMBL" id="NMUH01004825">
    <property type="protein sequence ID" value="MQM10938.1"/>
    <property type="molecule type" value="Genomic_DNA"/>
</dbReference>
<dbReference type="Proteomes" id="UP000652761">
    <property type="component" value="Unassembled WGS sequence"/>
</dbReference>
<evidence type="ECO:0000256" key="1">
    <source>
        <dbReference type="SAM" id="MobiDB-lite"/>
    </source>
</evidence>
<feature type="compositionally biased region" description="Basic and acidic residues" evidence="1">
    <location>
        <begin position="15"/>
        <end position="27"/>
    </location>
</feature>
<proteinExistence type="predicted"/>
<evidence type="ECO:0000313" key="3">
    <source>
        <dbReference type="Proteomes" id="UP000652761"/>
    </source>
</evidence>
<accession>A0A843WWR9</accession>